<name>A0A1D2NHB0_ORCCI</name>
<reference evidence="3 4" key="1">
    <citation type="journal article" date="2016" name="Genome Biol. Evol.">
        <title>Gene Family Evolution Reflects Adaptation to Soil Environmental Stressors in the Genome of the Collembolan Orchesella cincta.</title>
        <authorList>
            <person name="Faddeeva-Vakhrusheva A."/>
            <person name="Derks M.F."/>
            <person name="Anvar S.Y."/>
            <person name="Agamennone V."/>
            <person name="Suring W."/>
            <person name="Smit S."/>
            <person name="van Straalen N.M."/>
            <person name="Roelofs D."/>
        </authorList>
    </citation>
    <scope>NUCLEOTIDE SEQUENCE [LARGE SCALE GENOMIC DNA]</scope>
    <source>
        <tissue evidence="3">Mixed pool</tissue>
    </source>
</reference>
<feature type="coiled-coil region" evidence="1">
    <location>
        <begin position="151"/>
        <end position="252"/>
    </location>
</feature>
<dbReference type="AlphaFoldDB" id="A0A1D2NHB0"/>
<keyword evidence="1" id="KW-0175">Coiled coil</keyword>
<protein>
    <submittedName>
        <fullName evidence="3">Kinesin heavy chain</fullName>
    </submittedName>
</protein>
<organism evidence="3 4">
    <name type="scientific">Orchesella cincta</name>
    <name type="common">Springtail</name>
    <name type="synonym">Podura cincta</name>
    <dbReference type="NCBI Taxonomy" id="48709"/>
    <lineage>
        <taxon>Eukaryota</taxon>
        <taxon>Metazoa</taxon>
        <taxon>Ecdysozoa</taxon>
        <taxon>Arthropoda</taxon>
        <taxon>Hexapoda</taxon>
        <taxon>Collembola</taxon>
        <taxon>Entomobryomorpha</taxon>
        <taxon>Entomobryoidea</taxon>
        <taxon>Orchesellidae</taxon>
        <taxon>Orchesellinae</taxon>
        <taxon>Orchesella</taxon>
    </lineage>
</organism>
<feature type="region of interest" description="Disordered" evidence="2">
    <location>
        <begin position="324"/>
        <end position="354"/>
    </location>
</feature>
<accession>A0A1D2NHB0</accession>
<dbReference type="EMBL" id="LJIJ01000038">
    <property type="protein sequence ID" value="ODN04653.1"/>
    <property type="molecule type" value="Genomic_DNA"/>
</dbReference>
<evidence type="ECO:0000256" key="1">
    <source>
        <dbReference type="SAM" id="Coils"/>
    </source>
</evidence>
<keyword evidence="4" id="KW-1185">Reference proteome</keyword>
<evidence type="ECO:0000313" key="3">
    <source>
        <dbReference type="EMBL" id="ODN04653.1"/>
    </source>
</evidence>
<evidence type="ECO:0000313" key="4">
    <source>
        <dbReference type="Proteomes" id="UP000094527"/>
    </source>
</evidence>
<dbReference type="Proteomes" id="UP000094527">
    <property type="component" value="Unassembled WGS sequence"/>
</dbReference>
<feature type="compositionally biased region" description="Basic and acidic residues" evidence="2">
    <location>
        <begin position="324"/>
        <end position="353"/>
    </location>
</feature>
<evidence type="ECO:0000256" key="2">
    <source>
        <dbReference type="SAM" id="MobiDB-lite"/>
    </source>
</evidence>
<proteinExistence type="predicted"/>
<sequence>MDLVLLPPRDGEEVVGISYKENSENILTVEEEPVESGLGIDARNIARLRSKIEVLSAENSQYKTKLFHLEKIVVPRNAEETQHFLTRIAEQEVEINRVNELLSDVKEELEVANESLQSVNKQNDEIPSQLTALQSRNAELELSCSSLGERFDNLQMLYEKKISQLEELQKVTSETKSDLQNQLTISQSFFNAIELELNEVKNKCSKVTEENVELCGKLLEAQNSVKTLEDEKHKKEVELATKNEQIEILKSEFKKLLQCNNEILKRLIGEPEMGAEGDAVVDQDNDNANAEPLEQLTMILMRVQPIWRMVHLASMPKRRRVVDQTKKLSECEKSNSDLETLSQHEKDPHDVAVRRKSKRSGNIVIVSWGLLVLDAALDKQFQKSSLKTGTHKLVKNEPTL</sequence>
<gene>
    <name evidence="3" type="ORF">Ocin01_02010</name>
</gene>
<comment type="caution">
    <text evidence="3">The sequence shown here is derived from an EMBL/GenBank/DDBJ whole genome shotgun (WGS) entry which is preliminary data.</text>
</comment>
<feature type="coiled-coil region" evidence="1">
    <location>
        <begin position="45"/>
        <end position="122"/>
    </location>
</feature>